<dbReference type="GO" id="GO:0008233">
    <property type="term" value="F:peptidase activity"/>
    <property type="evidence" value="ECO:0007669"/>
    <property type="project" value="UniProtKB-KW"/>
</dbReference>
<comment type="similarity">
    <text evidence="1">Belongs to the peptidase C48 family.</text>
</comment>
<gene>
    <name evidence="6" type="ORF">NTJ_00906</name>
</gene>
<dbReference type="PROSITE" id="PS50600">
    <property type="entry name" value="ULP_PROTEASE"/>
    <property type="match status" value="1"/>
</dbReference>
<proteinExistence type="inferred from homology"/>
<evidence type="ECO:0000256" key="4">
    <source>
        <dbReference type="ARBA" id="ARBA00022807"/>
    </source>
</evidence>
<keyword evidence="4" id="KW-0788">Thiol protease</keyword>
<dbReference type="InterPro" id="IPR044613">
    <property type="entry name" value="Nep1/2-like"/>
</dbReference>
<reference evidence="6 7" key="1">
    <citation type="submission" date="2023-09" db="EMBL/GenBank/DDBJ databases">
        <title>Nesidiocoris tenuis whole genome shotgun sequence.</title>
        <authorList>
            <person name="Shibata T."/>
            <person name="Shimoda M."/>
            <person name="Kobayashi T."/>
            <person name="Uehara T."/>
        </authorList>
    </citation>
    <scope>NUCLEOTIDE SEQUENCE [LARGE SCALE GENOMIC DNA]</scope>
    <source>
        <strain evidence="6 7">Japan</strain>
    </source>
</reference>
<keyword evidence="7" id="KW-1185">Reference proteome</keyword>
<evidence type="ECO:0000256" key="3">
    <source>
        <dbReference type="ARBA" id="ARBA00022801"/>
    </source>
</evidence>
<dbReference type="SUPFAM" id="SSF54001">
    <property type="entry name" value="Cysteine proteinases"/>
    <property type="match status" value="1"/>
</dbReference>
<evidence type="ECO:0000313" key="6">
    <source>
        <dbReference type="EMBL" id="BES88100.1"/>
    </source>
</evidence>
<sequence length="223" mass="25188">MTPKRESVLSFHDSLLHQSDVDLLDGPYWLNDSIIGFYVEYLEKEVFADLNICFVRPEVTQCLKLSPQAELPLFLDPLNFKTSELAVMPLNDCDNPTQVGGSHWSLLVYCKNADCFYHLDSSQGSNSSQARDLAAKLSHYLRLKSDGTIHAPNSPPEYVSLSSLQQNNSYDCGVFVLCNMDNVIKHFLRTGSLENLDYVRSQDVNRKRSDLKTLIMSLTEDAT</sequence>
<dbReference type="EMBL" id="AP028909">
    <property type="protein sequence ID" value="BES88100.1"/>
    <property type="molecule type" value="Genomic_DNA"/>
</dbReference>
<evidence type="ECO:0000256" key="1">
    <source>
        <dbReference type="ARBA" id="ARBA00005234"/>
    </source>
</evidence>
<dbReference type="PANTHER" id="PTHR46468:SF1">
    <property type="entry name" value="SENTRIN-SPECIFIC PROTEASE 8"/>
    <property type="match status" value="1"/>
</dbReference>
<evidence type="ECO:0000313" key="7">
    <source>
        <dbReference type="Proteomes" id="UP001307889"/>
    </source>
</evidence>
<evidence type="ECO:0000259" key="5">
    <source>
        <dbReference type="PROSITE" id="PS50600"/>
    </source>
</evidence>
<dbReference type="InterPro" id="IPR038765">
    <property type="entry name" value="Papain-like_cys_pep_sf"/>
</dbReference>
<organism evidence="6 7">
    <name type="scientific">Nesidiocoris tenuis</name>
    <dbReference type="NCBI Taxonomy" id="355587"/>
    <lineage>
        <taxon>Eukaryota</taxon>
        <taxon>Metazoa</taxon>
        <taxon>Ecdysozoa</taxon>
        <taxon>Arthropoda</taxon>
        <taxon>Hexapoda</taxon>
        <taxon>Insecta</taxon>
        <taxon>Pterygota</taxon>
        <taxon>Neoptera</taxon>
        <taxon>Paraneoptera</taxon>
        <taxon>Hemiptera</taxon>
        <taxon>Heteroptera</taxon>
        <taxon>Panheteroptera</taxon>
        <taxon>Cimicomorpha</taxon>
        <taxon>Miridae</taxon>
        <taxon>Dicyphina</taxon>
        <taxon>Nesidiocoris</taxon>
    </lineage>
</organism>
<dbReference type="PANTHER" id="PTHR46468">
    <property type="entry name" value="SENTRIN-SPECIFIC PROTEASE 8"/>
    <property type="match status" value="1"/>
</dbReference>
<name>A0ABN7A7H6_9HEMI</name>
<dbReference type="Gene3D" id="3.40.395.10">
    <property type="entry name" value="Adenoviral Proteinase, Chain A"/>
    <property type="match status" value="1"/>
</dbReference>
<dbReference type="Proteomes" id="UP001307889">
    <property type="component" value="Chromosome 1"/>
</dbReference>
<keyword evidence="3" id="KW-0378">Hydrolase</keyword>
<accession>A0ABN7A7H6</accession>
<dbReference type="InterPro" id="IPR003653">
    <property type="entry name" value="Peptidase_C48_C"/>
</dbReference>
<protein>
    <submittedName>
        <fullName evidence="6">Sentrin-specific protease</fullName>
    </submittedName>
</protein>
<feature type="domain" description="Ubiquitin-like protease family profile" evidence="5">
    <location>
        <begin position="14"/>
        <end position="183"/>
    </location>
</feature>
<keyword evidence="2 6" id="KW-0645">Protease</keyword>
<dbReference type="Pfam" id="PF02902">
    <property type="entry name" value="Peptidase_C48"/>
    <property type="match status" value="1"/>
</dbReference>
<dbReference type="GO" id="GO:0006508">
    <property type="term" value="P:proteolysis"/>
    <property type="evidence" value="ECO:0007669"/>
    <property type="project" value="UniProtKB-KW"/>
</dbReference>
<evidence type="ECO:0000256" key="2">
    <source>
        <dbReference type="ARBA" id="ARBA00022670"/>
    </source>
</evidence>